<dbReference type="InParanoid" id="A0A1Z5KC52"/>
<dbReference type="AlphaFoldDB" id="A0A1Z5KC52"/>
<dbReference type="EMBL" id="BDSP01000204">
    <property type="protein sequence ID" value="GAX23817.1"/>
    <property type="molecule type" value="Genomic_DNA"/>
</dbReference>
<name>A0A1Z5KC52_FISSO</name>
<accession>A0A1Z5KC52</accession>
<organism evidence="1 2">
    <name type="scientific">Fistulifera solaris</name>
    <name type="common">Oleaginous diatom</name>
    <dbReference type="NCBI Taxonomy" id="1519565"/>
    <lineage>
        <taxon>Eukaryota</taxon>
        <taxon>Sar</taxon>
        <taxon>Stramenopiles</taxon>
        <taxon>Ochrophyta</taxon>
        <taxon>Bacillariophyta</taxon>
        <taxon>Bacillariophyceae</taxon>
        <taxon>Bacillariophycidae</taxon>
        <taxon>Naviculales</taxon>
        <taxon>Naviculaceae</taxon>
        <taxon>Fistulifera</taxon>
    </lineage>
</organism>
<evidence type="ECO:0000313" key="2">
    <source>
        <dbReference type="Proteomes" id="UP000198406"/>
    </source>
</evidence>
<comment type="caution">
    <text evidence="1">The sequence shown here is derived from an EMBL/GenBank/DDBJ whole genome shotgun (WGS) entry which is preliminary data.</text>
</comment>
<proteinExistence type="predicted"/>
<reference evidence="1 2" key="1">
    <citation type="journal article" date="2015" name="Plant Cell">
        <title>Oil accumulation by the oleaginous diatom Fistulifera solaris as revealed by the genome and transcriptome.</title>
        <authorList>
            <person name="Tanaka T."/>
            <person name="Maeda Y."/>
            <person name="Veluchamy A."/>
            <person name="Tanaka M."/>
            <person name="Abida H."/>
            <person name="Marechal E."/>
            <person name="Bowler C."/>
            <person name="Muto M."/>
            <person name="Sunaga Y."/>
            <person name="Tanaka M."/>
            <person name="Yoshino T."/>
            <person name="Taniguchi T."/>
            <person name="Fukuda Y."/>
            <person name="Nemoto M."/>
            <person name="Matsumoto M."/>
            <person name="Wong P.S."/>
            <person name="Aburatani S."/>
            <person name="Fujibuchi W."/>
        </authorList>
    </citation>
    <scope>NUCLEOTIDE SEQUENCE [LARGE SCALE GENOMIC DNA]</scope>
    <source>
        <strain evidence="1 2">JPCC DA0580</strain>
    </source>
</reference>
<dbReference type="Proteomes" id="UP000198406">
    <property type="component" value="Unassembled WGS sequence"/>
</dbReference>
<protein>
    <submittedName>
        <fullName evidence="1">Uncharacterized protein</fullName>
    </submittedName>
</protein>
<gene>
    <name evidence="1" type="ORF">FisN_20Hu019</name>
</gene>
<sequence length="108" mass="12157">MVVALFLRCRSAARCGLRIDVEDPQEEIGRVAIDSNIQEGSVPRYSGVKVEKEIDINEAILEGDDGFQAIAHLDTVEDLMEIVHNSYALLKEYVRRIKNVKPWALCIS</sequence>
<evidence type="ECO:0000313" key="1">
    <source>
        <dbReference type="EMBL" id="GAX23817.1"/>
    </source>
</evidence>
<keyword evidence="2" id="KW-1185">Reference proteome</keyword>